<protein>
    <submittedName>
        <fullName evidence="2">Uncharacterized protein</fullName>
    </submittedName>
</protein>
<keyword evidence="1" id="KW-1133">Transmembrane helix</keyword>
<keyword evidence="1" id="KW-0472">Membrane</keyword>
<feature type="transmembrane region" description="Helical" evidence="1">
    <location>
        <begin position="21"/>
        <end position="44"/>
    </location>
</feature>
<sequence length="778" mass="86888">MCGAGRRMVKQVDRRDDDDALFALYPPPRSAIVFILFLAVVVWASDELPGCGRPKTVCANSSSIREAEFFYEDPSPIYGGKVARSFNAVVCPHLLLRERLACGRLNFSSPLQGHVYYDCASKLYSYEPDACTLRRLRAPEAKACMADVGPIVFIGDSVTRYQFLALVHFLAAGRYQHPFDGPKSLTNVYQHEGHGKSKHYDVLWEQAVGQVRYHAAPDGYLYVNHDRDEKLEHAHLQLLDSRSGRPVDVYYHYISFAHRSSVQRAITWALTKHTNISTIILAACAHYSQANKIPPDVHASLAWAKERLSPGTRLVWKSCATPYPKKAVYIDRAEAAIRAGCTAKGVDVYDVRPVARAAAKQRLVSTWTADTVHFWQWVYRDFNDVLLNILCPPPPVSAIVSILLLAVVVSASKGLPGCGRPKTVCAHSSTRKSSRWSSQFENPRPRHGSKVAHSSKAVVCPHSLLRERPACGLLNFSSPLQGHVYYDCASKLYSYEPDACVLRRLRARDAKACLADVGPIVFIGDSVTRYQFLALVHFLAAGKYQHPFDGPKSLTNVYQHDSKKGQSTFDVLWREAQAQVRHHAAPDGDLYVNHHRDQGMEHAHLKLKDGRSGRPVDVYYHYSSYASRSSVQHAVKWALSSHHNVSTIIFAACAHYSQAYKIPPDVRASLAWAKKAVRPGTRLVWKSCSTPSNKKAPSIDKAEKALRHDCAAAGAEVYDVRAVARAAAKQRLVSTWTADTVHFWQWVYRDFNDVLLNILCPPKPARIRPPPSPRNATV</sequence>
<gene>
    <name evidence="2" type="ORF">TSOC_012231</name>
</gene>
<organism evidence="2 3">
    <name type="scientific">Tetrabaena socialis</name>
    <dbReference type="NCBI Taxonomy" id="47790"/>
    <lineage>
        <taxon>Eukaryota</taxon>
        <taxon>Viridiplantae</taxon>
        <taxon>Chlorophyta</taxon>
        <taxon>core chlorophytes</taxon>
        <taxon>Chlorophyceae</taxon>
        <taxon>CS clade</taxon>
        <taxon>Chlamydomonadales</taxon>
        <taxon>Tetrabaenaceae</taxon>
        <taxon>Tetrabaena</taxon>
    </lineage>
</organism>
<keyword evidence="3" id="KW-1185">Reference proteome</keyword>
<name>A0A2J7ZNK7_9CHLO</name>
<dbReference type="EMBL" id="PGGS01000779">
    <property type="protein sequence ID" value="PNH01853.1"/>
    <property type="molecule type" value="Genomic_DNA"/>
</dbReference>
<comment type="caution">
    <text evidence="2">The sequence shown here is derived from an EMBL/GenBank/DDBJ whole genome shotgun (WGS) entry which is preliminary data.</text>
</comment>
<evidence type="ECO:0000313" key="3">
    <source>
        <dbReference type="Proteomes" id="UP000236333"/>
    </source>
</evidence>
<evidence type="ECO:0000313" key="2">
    <source>
        <dbReference type="EMBL" id="PNH01853.1"/>
    </source>
</evidence>
<dbReference type="AlphaFoldDB" id="A0A2J7ZNK7"/>
<dbReference type="Proteomes" id="UP000236333">
    <property type="component" value="Unassembled WGS sequence"/>
</dbReference>
<evidence type="ECO:0000256" key="1">
    <source>
        <dbReference type="SAM" id="Phobius"/>
    </source>
</evidence>
<keyword evidence="1" id="KW-0812">Transmembrane</keyword>
<accession>A0A2J7ZNK7</accession>
<reference evidence="2 3" key="1">
    <citation type="journal article" date="2017" name="Mol. Biol. Evol.">
        <title>The 4-celled Tetrabaena socialis nuclear genome reveals the essential components for genetic control of cell number at the origin of multicellularity in the volvocine lineage.</title>
        <authorList>
            <person name="Featherston J."/>
            <person name="Arakaki Y."/>
            <person name="Hanschen E.R."/>
            <person name="Ferris P.J."/>
            <person name="Michod R.E."/>
            <person name="Olson B.J.S.C."/>
            <person name="Nozaki H."/>
            <person name="Durand P.M."/>
        </authorList>
    </citation>
    <scope>NUCLEOTIDE SEQUENCE [LARGE SCALE GENOMIC DNA]</scope>
    <source>
        <strain evidence="2 3">NIES-571</strain>
    </source>
</reference>
<proteinExistence type="predicted"/>
<dbReference type="OrthoDB" id="413579at2759"/>